<proteinExistence type="predicted"/>
<accession>A0A4Y2UWX1</accession>
<dbReference type="AlphaFoldDB" id="A0A4Y2UWX1"/>
<gene>
    <name evidence="1" type="ORF">AVEN_75181_1</name>
</gene>
<name>A0A4Y2UWX1_ARAVE</name>
<dbReference type="EMBL" id="BGPR01039963">
    <property type="protein sequence ID" value="GBO16017.1"/>
    <property type="molecule type" value="Genomic_DNA"/>
</dbReference>
<reference evidence="1 2" key="1">
    <citation type="journal article" date="2019" name="Sci. Rep.">
        <title>Orb-weaving spider Araneus ventricosus genome elucidates the spidroin gene catalogue.</title>
        <authorList>
            <person name="Kono N."/>
            <person name="Nakamura H."/>
            <person name="Ohtoshi R."/>
            <person name="Moran D.A.P."/>
            <person name="Shinohara A."/>
            <person name="Yoshida Y."/>
            <person name="Fujiwara M."/>
            <person name="Mori M."/>
            <person name="Tomita M."/>
            <person name="Arakawa K."/>
        </authorList>
    </citation>
    <scope>NUCLEOTIDE SEQUENCE [LARGE SCALE GENOMIC DNA]</scope>
</reference>
<evidence type="ECO:0000313" key="2">
    <source>
        <dbReference type="Proteomes" id="UP000499080"/>
    </source>
</evidence>
<keyword evidence="2" id="KW-1185">Reference proteome</keyword>
<evidence type="ECO:0000313" key="1">
    <source>
        <dbReference type="EMBL" id="GBO16017.1"/>
    </source>
</evidence>
<comment type="caution">
    <text evidence="1">The sequence shown here is derived from an EMBL/GenBank/DDBJ whole genome shotgun (WGS) entry which is preliminary data.</text>
</comment>
<organism evidence="1 2">
    <name type="scientific">Araneus ventricosus</name>
    <name type="common">Orbweaver spider</name>
    <name type="synonym">Epeira ventricosa</name>
    <dbReference type="NCBI Taxonomy" id="182803"/>
    <lineage>
        <taxon>Eukaryota</taxon>
        <taxon>Metazoa</taxon>
        <taxon>Ecdysozoa</taxon>
        <taxon>Arthropoda</taxon>
        <taxon>Chelicerata</taxon>
        <taxon>Arachnida</taxon>
        <taxon>Araneae</taxon>
        <taxon>Araneomorphae</taxon>
        <taxon>Entelegynae</taxon>
        <taxon>Araneoidea</taxon>
        <taxon>Araneidae</taxon>
        <taxon>Araneus</taxon>
    </lineage>
</organism>
<protein>
    <submittedName>
        <fullName evidence="1">Uncharacterized protein</fullName>
    </submittedName>
</protein>
<dbReference type="Proteomes" id="UP000499080">
    <property type="component" value="Unassembled WGS sequence"/>
</dbReference>
<sequence>MRPIFSLRQTVTPWGFPHILNFLSNRMIEEKGRIFWLHLFLCQSPNLWSSHTMSHKVRRQGQGVPERPCAVTHATLSKTLRHIRLARQESDITSLQAVVDFREHSSMEKAIDAMAIHFICLLNLFKPKLIYQRETNIIRIESHL</sequence>